<gene>
    <name evidence="2" type="ORF">A6V37_15835</name>
</gene>
<accession>A0A1A9NF25</accession>
<dbReference type="AlphaFoldDB" id="A0A1A9NF25"/>
<evidence type="ECO:0000313" key="2">
    <source>
        <dbReference type="EMBL" id="OAJ65153.1"/>
    </source>
</evidence>
<comment type="caution">
    <text evidence="2">The sequence shown here is derived from an EMBL/GenBank/DDBJ whole genome shotgun (WGS) entry which is preliminary data.</text>
</comment>
<sequence>MLDGLTSIPNHVSIDLRAMATPYRERLMEDLINATIYHPLVVTITKPLTHLMLNVDFSLAGAFTLACTLSLQLFKVLRGYAYK</sequence>
<organism evidence="2 3">
    <name type="scientific">Paraburkholderia ginsengiterrae</name>
    <dbReference type="NCBI Taxonomy" id="1462993"/>
    <lineage>
        <taxon>Bacteria</taxon>
        <taxon>Pseudomonadati</taxon>
        <taxon>Pseudomonadota</taxon>
        <taxon>Betaproteobacteria</taxon>
        <taxon>Burkholderiales</taxon>
        <taxon>Burkholderiaceae</taxon>
        <taxon>Paraburkholderia</taxon>
    </lineage>
</organism>
<protein>
    <submittedName>
        <fullName evidence="2">Uncharacterized protein</fullName>
    </submittedName>
</protein>
<keyword evidence="1" id="KW-0812">Transmembrane</keyword>
<feature type="transmembrane region" description="Helical" evidence="1">
    <location>
        <begin position="57"/>
        <end position="77"/>
    </location>
</feature>
<evidence type="ECO:0000313" key="3">
    <source>
        <dbReference type="Proteomes" id="UP000078116"/>
    </source>
</evidence>
<reference evidence="2 3" key="1">
    <citation type="submission" date="2016-04" db="EMBL/GenBank/DDBJ databases">
        <title>Reclassification of Paraburkholderia panaciterrae (Farh et al. 2015) Dobritsa &amp; Samadpour 2016 as a later homotypic synonym of Paraburkholderia ginsengiterrae (Farh et al. 2015) Dobritsa &amp; Samadpour 2016.</title>
        <authorList>
            <person name="Dobritsa A.P."/>
            <person name="Kutumbaka K."/>
            <person name="Samadpour M."/>
        </authorList>
    </citation>
    <scope>NUCLEOTIDE SEQUENCE [LARGE SCALE GENOMIC DNA]</scope>
    <source>
        <strain evidence="2 3">DCY85</strain>
    </source>
</reference>
<dbReference type="Proteomes" id="UP000078116">
    <property type="component" value="Unassembled WGS sequence"/>
</dbReference>
<evidence type="ECO:0000256" key="1">
    <source>
        <dbReference type="SAM" id="Phobius"/>
    </source>
</evidence>
<dbReference type="EMBL" id="LXKA01000055">
    <property type="protein sequence ID" value="OAJ65153.1"/>
    <property type="molecule type" value="Genomic_DNA"/>
</dbReference>
<name>A0A1A9NF25_9BURK</name>
<proteinExistence type="predicted"/>
<keyword evidence="1" id="KW-0472">Membrane</keyword>
<keyword evidence="1" id="KW-1133">Transmembrane helix</keyword>